<evidence type="ECO:0000313" key="2">
    <source>
        <dbReference type="Proteomes" id="UP000186817"/>
    </source>
</evidence>
<gene>
    <name evidence="1" type="ORF">AK812_SmicGene35895</name>
</gene>
<dbReference type="OrthoDB" id="433331at2759"/>
<dbReference type="EMBL" id="LSRX01001121">
    <property type="protein sequence ID" value="OLP83353.1"/>
    <property type="molecule type" value="Genomic_DNA"/>
</dbReference>
<protein>
    <submittedName>
        <fullName evidence="1">Uncharacterized protein</fullName>
    </submittedName>
</protein>
<comment type="caution">
    <text evidence="1">The sequence shown here is derived from an EMBL/GenBank/DDBJ whole genome shotgun (WGS) entry which is preliminary data.</text>
</comment>
<dbReference type="Proteomes" id="UP000186817">
    <property type="component" value="Unassembled WGS sequence"/>
</dbReference>
<organism evidence="1 2">
    <name type="scientific">Symbiodinium microadriaticum</name>
    <name type="common">Dinoflagellate</name>
    <name type="synonym">Zooxanthella microadriatica</name>
    <dbReference type="NCBI Taxonomy" id="2951"/>
    <lineage>
        <taxon>Eukaryota</taxon>
        <taxon>Sar</taxon>
        <taxon>Alveolata</taxon>
        <taxon>Dinophyceae</taxon>
        <taxon>Suessiales</taxon>
        <taxon>Symbiodiniaceae</taxon>
        <taxon>Symbiodinium</taxon>
    </lineage>
</organism>
<dbReference type="AlphaFoldDB" id="A0A1Q9CK97"/>
<evidence type="ECO:0000313" key="1">
    <source>
        <dbReference type="EMBL" id="OLP83353.1"/>
    </source>
</evidence>
<accession>A0A1Q9CK97</accession>
<sequence>MIEDLEEQSARLRLLLAEEALLEGCRCAGAHTADEVENVRGLLEDMMDYLTTNKRALRQEQLLRCLRVAAMAQEEIDYERLLEELEGDLEVVHTVSVELVRAALSTGFWIALTIAADRQWTGVTSDITVASLLATWPKELARTIILKPSKADPDLWLAYDSENNRSDPTAGAGCTYQHRPAEEWLHEGELQDDTVPVAFMASQATQSLKLVMGVDATNSVDPSVILRSYSDTSIMEILQASVCDSSGYGGRAVNAVVVMESVVSILDEILGCRANRNLRVDISSALSMIQSGRRTRHLKAVQALSTKGIEKAKKLRKLRDAVKALSEEEEVVLVEPPVYVESQ</sequence>
<proteinExistence type="predicted"/>
<name>A0A1Q9CK97_SYMMI</name>
<reference evidence="1 2" key="1">
    <citation type="submission" date="2016-02" db="EMBL/GenBank/DDBJ databases">
        <title>Genome analysis of coral dinoflagellate symbionts highlights evolutionary adaptations to a symbiotic lifestyle.</title>
        <authorList>
            <person name="Aranda M."/>
            <person name="Li Y."/>
            <person name="Liew Y.J."/>
            <person name="Baumgarten S."/>
            <person name="Simakov O."/>
            <person name="Wilson M."/>
            <person name="Piel J."/>
            <person name="Ashoor H."/>
            <person name="Bougouffa S."/>
            <person name="Bajic V.B."/>
            <person name="Ryu T."/>
            <person name="Ravasi T."/>
            <person name="Bayer T."/>
            <person name="Micklem G."/>
            <person name="Kim H."/>
            <person name="Bhak J."/>
            <person name="Lajeunesse T.C."/>
            <person name="Voolstra C.R."/>
        </authorList>
    </citation>
    <scope>NUCLEOTIDE SEQUENCE [LARGE SCALE GENOMIC DNA]</scope>
    <source>
        <strain evidence="1 2">CCMP2467</strain>
    </source>
</reference>
<keyword evidence="2" id="KW-1185">Reference proteome</keyword>